<dbReference type="SUPFAM" id="SSF52047">
    <property type="entry name" value="RNI-like"/>
    <property type="match status" value="1"/>
</dbReference>
<keyword evidence="2" id="KW-1185">Reference proteome</keyword>
<gene>
    <name evidence="1" type="ORF">SEVIR_7G249300v2</name>
</gene>
<dbReference type="EMBL" id="CM016558">
    <property type="protein sequence ID" value="TKW06585.1"/>
    <property type="molecule type" value="Genomic_DNA"/>
</dbReference>
<dbReference type="InterPro" id="IPR032675">
    <property type="entry name" value="LRR_dom_sf"/>
</dbReference>
<dbReference type="OMA" id="HANAWIR"/>
<dbReference type="InterPro" id="IPR055312">
    <property type="entry name" value="FBL15-like"/>
</dbReference>
<organism evidence="1 2">
    <name type="scientific">Setaria viridis</name>
    <name type="common">Green bristlegrass</name>
    <name type="synonym">Setaria italica subsp. viridis</name>
    <dbReference type="NCBI Taxonomy" id="4556"/>
    <lineage>
        <taxon>Eukaryota</taxon>
        <taxon>Viridiplantae</taxon>
        <taxon>Streptophyta</taxon>
        <taxon>Embryophyta</taxon>
        <taxon>Tracheophyta</taxon>
        <taxon>Spermatophyta</taxon>
        <taxon>Magnoliopsida</taxon>
        <taxon>Liliopsida</taxon>
        <taxon>Poales</taxon>
        <taxon>Poaceae</taxon>
        <taxon>PACMAD clade</taxon>
        <taxon>Panicoideae</taxon>
        <taxon>Panicodae</taxon>
        <taxon>Paniceae</taxon>
        <taxon>Cenchrinae</taxon>
        <taxon>Setaria</taxon>
    </lineage>
</organism>
<dbReference type="PANTHER" id="PTHR34709">
    <property type="entry name" value="OS10G0396666 PROTEIN"/>
    <property type="match status" value="1"/>
</dbReference>
<dbReference type="PANTHER" id="PTHR34709:SF28">
    <property type="entry name" value="OS08G0272601 PROTEIN"/>
    <property type="match status" value="1"/>
</dbReference>
<accession>A0A4U6TXV2</accession>
<evidence type="ECO:0000313" key="2">
    <source>
        <dbReference type="Proteomes" id="UP000298652"/>
    </source>
</evidence>
<evidence type="ECO:0000313" key="1">
    <source>
        <dbReference type="EMBL" id="TKW06585.1"/>
    </source>
</evidence>
<reference evidence="1" key="1">
    <citation type="submission" date="2019-03" db="EMBL/GenBank/DDBJ databases">
        <title>WGS assembly of Setaria viridis.</title>
        <authorList>
            <person name="Huang P."/>
            <person name="Jenkins J."/>
            <person name="Grimwood J."/>
            <person name="Barry K."/>
            <person name="Healey A."/>
            <person name="Mamidi S."/>
            <person name="Sreedasyam A."/>
            <person name="Shu S."/>
            <person name="Feldman M."/>
            <person name="Wu J."/>
            <person name="Yu Y."/>
            <person name="Chen C."/>
            <person name="Johnson J."/>
            <person name="Rokhsar D."/>
            <person name="Baxter I."/>
            <person name="Schmutz J."/>
            <person name="Brutnell T."/>
            <person name="Kellogg E."/>
        </authorList>
    </citation>
    <scope>NUCLEOTIDE SEQUENCE [LARGE SCALE GENOMIC DNA]</scope>
</reference>
<sequence length="484" mass="54534">MGVRGWSRRRRRRASPSAAGADLVSDLGDDVLVRVLELLPDASDAVRTGARGAKRFLAFVDDTLAQRARVTTDAAALEHLAISFVMDPVGEKAEKLVPRSIKAAQEWIWFAMQGEVKSFVLNLCLPLWEYRYHIACRDSKNLQQPMIDLSELPGSPKLETMHWTLGGATLCLPMTAVFTSLEDLSLESIQFPAGSGHLLPRLLSSACCPRLQKLQLRNLGLRELNELLVEASALLELSYDHAAPGDYSEIQTLRISAPRLEELTFLHEQPEHIDIDGELSCVRSLGVELYSHKLGDDDDDNDANKVSTCLLQCCTSVTCLEVSLVVVEAENRAADIISGRIPHLPHLISLTVHVYLPEWHSFGVGLADILTQCSNLKYLRVDCTNSMLRNYSCDHSNHWKSHKMCLPDIQEVEFMGMVGTNCERWFMERVLTHATQLRKATLSFDPMFRLKRKRDGSEFIPRGSGTWTRHHRDNYLSYEWKPDV</sequence>
<proteinExistence type="predicted"/>
<name>A0A4U6TXV2_SETVI</name>
<dbReference type="Gene3D" id="3.80.10.10">
    <property type="entry name" value="Ribonuclease Inhibitor"/>
    <property type="match status" value="1"/>
</dbReference>
<dbReference type="AlphaFoldDB" id="A0A4U6TXV2"/>
<protein>
    <recommendedName>
        <fullName evidence="3">FBD domain-containing protein</fullName>
    </recommendedName>
</protein>
<dbReference type="Proteomes" id="UP000298652">
    <property type="component" value="Chromosome 7"/>
</dbReference>
<dbReference type="Gramene" id="TKW06585">
    <property type="protein sequence ID" value="TKW06585"/>
    <property type="gene ID" value="SEVIR_7G249300v2"/>
</dbReference>
<evidence type="ECO:0008006" key="3">
    <source>
        <dbReference type="Google" id="ProtNLM"/>
    </source>
</evidence>